<organism evidence="2 3">
    <name type="scientific">Flagellimonas pacifica</name>
    <dbReference type="NCBI Taxonomy" id="1247520"/>
    <lineage>
        <taxon>Bacteria</taxon>
        <taxon>Pseudomonadati</taxon>
        <taxon>Bacteroidota</taxon>
        <taxon>Flavobacteriia</taxon>
        <taxon>Flavobacteriales</taxon>
        <taxon>Flavobacteriaceae</taxon>
        <taxon>Flagellimonas</taxon>
    </lineage>
</organism>
<evidence type="ECO:0000313" key="3">
    <source>
        <dbReference type="Proteomes" id="UP000219048"/>
    </source>
</evidence>
<keyword evidence="1" id="KW-0175">Coiled coil</keyword>
<dbReference type="AlphaFoldDB" id="A0A285MU83"/>
<protein>
    <submittedName>
        <fullName evidence="2">Uncharacterized protein</fullName>
    </submittedName>
</protein>
<accession>A0A285MU83</accession>
<dbReference type="RefSeq" id="WP_097046164.1">
    <property type="nucleotide sequence ID" value="NZ_OBEH01000003.1"/>
</dbReference>
<feature type="coiled-coil region" evidence="1">
    <location>
        <begin position="60"/>
        <end position="87"/>
    </location>
</feature>
<evidence type="ECO:0000256" key="1">
    <source>
        <dbReference type="SAM" id="Coils"/>
    </source>
</evidence>
<dbReference type="Proteomes" id="UP000219048">
    <property type="component" value="Unassembled WGS sequence"/>
</dbReference>
<name>A0A285MU83_9FLAO</name>
<evidence type="ECO:0000313" key="2">
    <source>
        <dbReference type="EMBL" id="SNZ00734.1"/>
    </source>
</evidence>
<sequence>MEKQKKRYSYAEWLSADEMHRASLNWLSELHFCADEQTFLNGLVKSYTPQLTDKNIFGESKKLVKELLDLEKQLVKLANQVQAHERLLQIMVDDIDQIKMEKAYVETHNDLTYNIHQYLVVYRDIKKRMFSLLSGIMKSQKQKRLLN</sequence>
<dbReference type="OrthoDB" id="1139121at2"/>
<keyword evidence="3" id="KW-1185">Reference proteome</keyword>
<proteinExistence type="predicted"/>
<gene>
    <name evidence="2" type="ORF">SAMN06265377_2560</name>
</gene>
<dbReference type="EMBL" id="OBEH01000003">
    <property type="protein sequence ID" value="SNZ00734.1"/>
    <property type="molecule type" value="Genomic_DNA"/>
</dbReference>
<reference evidence="3" key="1">
    <citation type="submission" date="2017-09" db="EMBL/GenBank/DDBJ databases">
        <authorList>
            <person name="Varghese N."/>
            <person name="Submissions S."/>
        </authorList>
    </citation>
    <scope>NUCLEOTIDE SEQUENCE [LARGE SCALE GENOMIC DNA]</scope>
    <source>
        <strain evidence="3">DSM 25885</strain>
    </source>
</reference>